<gene>
    <name evidence="1" type="ORF">MC7420_7230</name>
</gene>
<dbReference type="EMBL" id="DS989841">
    <property type="protein sequence ID" value="EDX78577.1"/>
    <property type="molecule type" value="Genomic_DNA"/>
</dbReference>
<keyword evidence="2" id="KW-1185">Reference proteome</keyword>
<accession>B4VH10</accession>
<dbReference type="OrthoDB" id="464603at2"/>
<dbReference type="AlphaFoldDB" id="B4VH10"/>
<proteinExistence type="predicted"/>
<dbReference type="RefSeq" id="WP_006098053.1">
    <property type="nucleotide sequence ID" value="NZ_DS989841.1"/>
</dbReference>
<name>B4VH10_9CYAN</name>
<protein>
    <submittedName>
        <fullName evidence="1">Uncharacterized protein</fullName>
    </submittedName>
</protein>
<dbReference type="HOGENOM" id="CLU_1486665_0_0_3"/>
<dbReference type="eggNOG" id="ENOG5032WQ7">
    <property type="taxonomic scope" value="Bacteria"/>
</dbReference>
<reference evidence="1 2" key="1">
    <citation type="submission" date="2008-07" db="EMBL/GenBank/DDBJ databases">
        <authorList>
            <person name="Tandeau de Marsac N."/>
            <person name="Ferriera S."/>
            <person name="Johnson J."/>
            <person name="Kravitz S."/>
            <person name="Beeson K."/>
            <person name="Sutton G."/>
            <person name="Rogers Y.-H."/>
            <person name="Friedman R."/>
            <person name="Frazier M."/>
            <person name="Venter J.C."/>
        </authorList>
    </citation>
    <scope>NUCLEOTIDE SEQUENCE [LARGE SCALE GENOMIC DNA]</scope>
    <source>
        <strain evidence="1 2">PCC 7420</strain>
    </source>
</reference>
<evidence type="ECO:0000313" key="2">
    <source>
        <dbReference type="Proteomes" id="UP000003835"/>
    </source>
</evidence>
<evidence type="ECO:0000313" key="1">
    <source>
        <dbReference type="EMBL" id="EDX78577.1"/>
    </source>
</evidence>
<organism evidence="1 2">
    <name type="scientific">Coleofasciculus chthonoplastes PCC 7420</name>
    <dbReference type="NCBI Taxonomy" id="118168"/>
    <lineage>
        <taxon>Bacteria</taxon>
        <taxon>Bacillati</taxon>
        <taxon>Cyanobacteriota</taxon>
        <taxon>Cyanophyceae</taxon>
        <taxon>Coleofasciculales</taxon>
        <taxon>Coleofasciculaceae</taxon>
        <taxon>Coleofasciculus</taxon>
    </lineage>
</organism>
<sequence>MKFIQPKSIGFAAIGGLLLIPLASAGFWWTSSVAQLPKPDNVSQDSPSLSPIHPDESIDDTLNERFSLSNSLERIQQIRNALSSFQQLTETSQPILGDRKMAEIGHTDWETQHLGFPNWVGSVEGTLKKQAYQIAKLEFELAQKQFQDGEITQAALDQKEANYRRAEQDFQAFWNSFNIAD</sequence>
<dbReference type="STRING" id="118168.MC7420_7230"/>
<dbReference type="Proteomes" id="UP000003835">
    <property type="component" value="Unassembled WGS sequence"/>
</dbReference>